<protein>
    <submittedName>
        <fullName evidence="3">Uncharacterized protein</fullName>
    </submittedName>
</protein>
<organism evidence="3 4">
    <name type="scientific">Jiella mangrovi</name>
    <dbReference type="NCBI Taxonomy" id="2821407"/>
    <lineage>
        <taxon>Bacteria</taxon>
        <taxon>Pseudomonadati</taxon>
        <taxon>Pseudomonadota</taxon>
        <taxon>Alphaproteobacteria</taxon>
        <taxon>Hyphomicrobiales</taxon>
        <taxon>Aurantimonadaceae</taxon>
        <taxon>Jiella</taxon>
    </lineage>
</organism>
<keyword evidence="2" id="KW-0732">Signal</keyword>
<dbReference type="RefSeq" id="WP_209592463.1">
    <property type="nucleotide sequence ID" value="NZ_JAGJCF010000001.1"/>
</dbReference>
<evidence type="ECO:0000313" key="3">
    <source>
        <dbReference type="EMBL" id="MBP0614058.1"/>
    </source>
</evidence>
<evidence type="ECO:0000313" key="4">
    <source>
        <dbReference type="Proteomes" id="UP000678276"/>
    </source>
</evidence>
<accession>A0ABS4BBD0</accession>
<comment type="caution">
    <text evidence="3">The sequence shown here is derived from an EMBL/GenBank/DDBJ whole genome shotgun (WGS) entry which is preliminary data.</text>
</comment>
<sequence length="137" mass="14739">MRSLILLAAAVFMAVPAFPQPFDPGPRISVPGSSVSGMRIDGAPPKPSRGIRNAPVFGDTVEERAYGRDYDNSYLNPRIPRGVHDEDTIEMRARQGDRRLDPGRAGAFARCGPGAIGASEVTRGRTKGSGHRAIIRK</sequence>
<gene>
    <name evidence="3" type="ORF">J6595_00460</name>
</gene>
<evidence type="ECO:0000256" key="1">
    <source>
        <dbReference type="SAM" id="MobiDB-lite"/>
    </source>
</evidence>
<feature type="region of interest" description="Disordered" evidence="1">
    <location>
        <begin position="32"/>
        <end position="54"/>
    </location>
</feature>
<name>A0ABS4BBD0_9HYPH</name>
<evidence type="ECO:0000256" key="2">
    <source>
        <dbReference type="SAM" id="SignalP"/>
    </source>
</evidence>
<keyword evidence="4" id="KW-1185">Reference proteome</keyword>
<dbReference type="Proteomes" id="UP000678276">
    <property type="component" value="Unassembled WGS sequence"/>
</dbReference>
<dbReference type="EMBL" id="JAGJCF010000001">
    <property type="protein sequence ID" value="MBP0614058.1"/>
    <property type="molecule type" value="Genomic_DNA"/>
</dbReference>
<proteinExistence type="predicted"/>
<feature type="chain" id="PRO_5045205732" evidence="2">
    <location>
        <begin position="20"/>
        <end position="137"/>
    </location>
</feature>
<reference evidence="3 4" key="1">
    <citation type="submission" date="2021-04" db="EMBL/GenBank/DDBJ databases">
        <title>Whole genome sequence of Jiella sp. KSK16Y-1.</title>
        <authorList>
            <person name="Tuo L."/>
        </authorList>
    </citation>
    <scope>NUCLEOTIDE SEQUENCE [LARGE SCALE GENOMIC DNA]</scope>
    <source>
        <strain evidence="3 4">KSK16Y-1</strain>
    </source>
</reference>
<feature type="signal peptide" evidence="2">
    <location>
        <begin position="1"/>
        <end position="19"/>
    </location>
</feature>